<evidence type="ECO:0000256" key="1">
    <source>
        <dbReference type="ARBA" id="ARBA00004141"/>
    </source>
</evidence>
<organism evidence="6 7">
    <name type="scientific">Maritalea porphyrae</name>
    <dbReference type="NCBI Taxonomy" id="880732"/>
    <lineage>
        <taxon>Bacteria</taxon>
        <taxon>Pseudomonadati</taxon>
        <taxon>Pseudomonadota</taxon>
        <taxon>Alphaproteobacteria</taxon>
        <taxon>Hyphomicrobiales</taxon>
        <taxon>Devosiaceae</taxon>
        <taxon>Maritalea</taxon>
    </lineage>
</organism>
<accession>A0ABQ5USK5</accession>
<feature type="transmembrane region" description="Helical" evidence="5">
    <location>
        <begin position="20"/>
        <end position="38"/>
    </location>
</feature>
<dbReference type="RefSeq" id="WP_284364330.1">
    <property type="nucleotide sequence ID" value="NZ_BSNI01000002.1"/>
</dbReference>
<comment type="subcellular location">
    <subcellularLocation>
        <location evidence="1">Membrane</location>
        <topology evidence="1">Multi-pass membrane protein</topology>
    </subcellularLocation>
</comment>
<feature type="transmembrane region" description="Helical" evidence="5">
    <location>
        <begin position="232"/>
        <end position="253"/>
    </location>
</feature>
<evidence type="ECO:0000313" key="6">
    <source>
        <dbReference type="EMBL" id="GLQ17874.1"/>
    </source>
</evidence>
<sequence length="426" mass="45157">MFLQSYRRPLIAAVGNTLSIRVLGLISTFGFASIASFLLPANDFGQLATLLSMILFMGTIGEFGQRDLVAREISKGLALRDAGHSSEKASLAVIISLVFGLFCGLVVAGFYMANGATPTIVFCSNILTVILSINGALSGIGRAHGMFVWAMAPREVLWRLLTLAIILLILGLVGNATIETGAISLLSALLICVGLQFFRFNSIGFVPTLSFLKLKECLDLKYLKSSFDLMMVNAAGLILVSMDVVAVGILLGNEDAAQYFPANRIAILTIYVQVTLNLAIAPRLAQEFAQDRTSQALRICRDTTKLAFLAGGIVLAIIVFSRPFLPIIFGTANDTTWLVAVILATGHLVTIATGFGGTALVAAGRERSVRDVMIWTVPFCLAAIACACLFGSIVFVAAAVALATVIRGVLIAYTCRTLVGGHAAIA</sequence>
<gene>
    <name evidence="6" type="ORF">GCM10007879_21230</name>
</gene>
<dbReference type="Proteomes" id="UP001161405">
    <property type="component" value="Unassembled WGS sequence"/>
</dbReference>
<evidence type="ECO:0008006" key="8">
    <source>
        <dbReference type="Google" id="ProtNLM"/>
    </source>
</evidence>
<dbReference type="PANTHER" id="PTHR43424:SF1">
    <property type="entry name" value="LOCUS PUTATIVE PROTEIN 1-RELATED"/>
    <property type="match status" value="1"/>
</dbReference>
<evidence type="ECO:0000256" key="3">
    <source>
        <dbReference type="ARBA" id="ARBA00022989"/>
    </source>
</evidence>
<keyword evidence="2 5" id="KW-0812">Transmembrane</keyword>
<protein>
    <recommendedName>
        <fullName evidence="8">O-antigen/teichoic acid export membrane protein</fullName>
    </recommendedName>
</protein>
<feature type="transmembrane region" description="Helical" evidence="5">
    <location>
        <begin position="306"/>
        <end position="325"/>
    </location>
</feature>
<feature type="transmembrane region" description="Helical" evidence="5">
    <location>
        <begin position="337"/>
        <end position="363"/>
    </location>
</feature>
<feature type="transmembrane region" description="Helical" evidence="5">
    <location>
        <begin position="89"/>
        <end position="113"/>
    </location>
</feature>
<feature type="transmembrane region" description="Helical" evidence="5">
    <location>
        <begin position="119"/>
        <end position="137"/>
    </location>
</feature>
<keyword evidence="3 5" id="KW-1133">Transmembrane helix</keyword>
<reference evidence="6" key="1">
    <citation type="journal article" date="2014" name="Int. J. Syst. Evol. Microbiol.">
        <title>Complete genome of a new Firmicutes species belonging to the dominant human colonic microbiota ('Ruminococcus bicirculans') reveals two chromosomes and a selective capacity to utilize plant glucans.</title>
        <authorList>
            <consortium name="NISC Comparative Sequencing Program"/>
            <person name="Wegmann U."/>
            <person name="Louis P."/>
            <person name="Goesmann A."/>
            <person name="Henrissat B."/>
            <person name="Duncan S.H."/>
            <person name="Flint H.J."/>
        </authorList>
    </citation>
    <scope>NUCLEOTIDE SEQUENCE</scope>
    <source>
        <strain evidence="6">NBRC 107169</strain>
    </source>
</reference>
<keyword evidence="4 5" id="KW-0472">Membrane</keyword>
<evidence type="ECO:0000256" key="5">
    <source>
        <dbReference type="SAM" id="Phobius"/>
    </source>
</evidence>
<evidence type="ECO:0000313" key="7">
    <source>
        <dbReference type="Proteomes" id="UP001161405"/>
    </source>
</evidence>
<reference evidence="6" key="2">
    <citation type="submission" date="2023-01" db="EMBL/GenBank/DDBJ databases">
        <title>Draft genome sequence of Maritalea porphyrae strain NBRC 107169.</title>
        <authorList>
            <person name="Sun Q."/>
            <person name="Mori K."/>
        </authorList>
    </citation>
    <scope>NUCLEOTIDE SEQUENCE</scope>
    <source>
        <strain evidence="6">NBRC 107169</strain>
    </source>
</reference>
<dbReference type="EMBL" id="BSNI01000002">
    <property type="protein sequence ID" value="GLQ17874.1"/>
    <property type="molecule type" value="Genomic_DNA"/>
</dbReference>
<evidence type="ECO:0000256" key="2">
    <source>
        <dbReference type="ARBA" id="ARBA00022692"/>
    </source>
</evidence>
<dbReference type="InterPro" id="IPR052556">
    <property type="entry name" value="PolySynth_Transporter"/>
</dbReference>
<feature type="transmembrane region" description="Helical" evidence="5">
    <location>
        <begin position="184"/>
        <end position="212"/>
    </location>
</feature>
<keyword evidence="7" id="KW-1185">Reference proteome</keyword>
<dbReference type="Pfam" id="PF01943">
    <property type="entry name" value="Polysacc_synt"/>
    <property type="match status" value="1"/>
</dbReference>
<feature type="transmembrane region" description="Helical" evidence="5">
    <location>
        <begin position="375"/>
        <end position="406"/>
    </location>
</feature>
<dbReference type="InterPro" id="IPR002797">
    <property type="entry name" value="Polysacc_synth"/>
</dbReference>
<proteinExistence type="predicted"/>
<feature type="transmembrane region" description="Helical" evidence="5">
    <location>
        <begin position="157"/>
        <end position="178"/>
    </location>
</feature>
<evidence type="ECO:0000256" key="4">
    <source>
        <dbReference type="ARBA" id="ARBA00023136"/>
    </source>
</evidence>
<dbReference type="PANTHER" id="PTHR43424">
    <property type="entry name" value="LOCUS PUTATIVE PROTEIN 1-RELATED"/>
    <property type="match status" value="1"/>
</dbReference>
<comment type="caution">
    <text evidence="6">The sequence shown here is derived from an EMBL/GenBank/DDBJ whole genome shotgun (WGS) entry which is preliminary data.</text>
</comment>
<name>A0ABQ5USK5_9HYPH</name>